<feature type="region of interest" description="Disordered" evidence="1">
    <location>
        <begin position="50"/>
        <end position="81"/>
    </location>
</feature>
<evidence type="ECO:0000256" key="1">
    <source>
        <dbReference type="SAM" id="MobiDB-lite"/>
    </source>
</evidence>
<evidence type="ECO:0000313" key="2">
    <source>
        <dbReference type="EMBL" id="KAJ2679317.1"/>
    </source>
</evidence>
<name>A0A9W8GA34_9FUNG</name>
<dbReference type="EMBL" id="JANBTW010000013">
    <property type="protein sequence ID" value="KAJ2679317.1"/>
    <property type="molecule type" value="Genomic_DNA"/>
</dbReference>
<feature type="compositionally biased region" description="Basic and acidic residues" evidence="1">
    <location>
        <begin position="64"/>
        <end position="75"/>
    </location>
</feature>
<evidence type="ECO:0000313" key="3">
    <source>
        <dbReference type="Proteomes" id="UP001151518"/>
    </source>
</evidence>
<proteinExistence type="predicted"/>
<reference evidence="2" key="1">
    <citation type="submission" date="2022-07" db="EMBL/GenBank/DDBJ databases">
        <title>Phylogenomic reconstructions and comparative analyses of Kickxellomycotina fungi.</title>
        <authorList>
            <person name="Reynolds N.K."/>
            <person name="Stajich J.E."/>
            <person name="Barry K."/>
            <person name="Grigoriev I.V."/>
            <person name="Crous P."/>
            <person name="Smith M.E."/>
        </authorList>
    </citation>
    <scope>NUCLEOTIDE SEQUENCE</scope>
    <source>
        <strain evidence="2">NRRL 3115</strain>
    </source>
</reference>
<dbReference type="AlphaFoldDB" id="A0A9W8GA34"/>
<protein>
    <submittedName>
        <fullName evidence="2">Uncharacterized protein</fullName>
    </submittedName>
</protein>
<organism evidence="2 3">
    <name type="scientific">Coemansia spiralis</name>
    <dbReference type="NCBI Taxonomy" id="417178"/>
    <lineage>
        <taxon>Eukaryota</taxon>
        <taxon>Fungi</taxon>
        <taxon>Fungi incertae sedis</taxon>
        <taxon>Zoopagomycota</taxon>
        <taxon>Kickxellomycotina</taxon>
        <taxon>Kickxellomycetes</taxon>
        <taxon>Kickxellales</taxon>
        <taxon>Kickxellaceae</taxon>
        <taxon>Coemansia</taxon>
    </lineage>
</organism>
<sequence length="81" mass="9143">MFEQAGRHLLIVCDGHTVYFGNISEHVVGSRSVGRPNVWEMPKKTQAMPFEIDRANQPNSESDQCVHSKDDDKASARSYVH</sequence>
<dbReference type="Proteomes" id="UP001151518">
    <property type="component" value="Unassembled WGS sequence"/>
</dbReference>
<accession>A0A9W8GA34</accession>
<gene>
    <name evidence="2" type="ORF">GGI25_001673</name>
</gene>
<comment type="caution">
    <text evidence="2">The sequence shown here is derived from an EMBL/GenBank/DDBJ whole genome shotgun (WGS) entry which is preliminary data.</text>
</comment>